<comment type="subcellular location">
    <subcellularLocation>
        <location evidence="1">Nucleus</location>
    </subcellularLocation>
</comment>
<dbReference type="KEGG" id="obi:106879632"/>
<dbReference type="OMA" id="KTWQREL"/>
<organism evidence="6">
    <name type="scientific">Octopus bimaculoides</name>
    <name type="common">California two-spotted octopus</name>
    <dbReference type="NCBI Taxonomy" id="37653"/>
    <lineage>
        <taxon>Eukaryota</taxon>
        <taxon>Metazoa</taxon>
        <taxon>Spiralia</taxon>
        <taxon>Lophotrochozoa</taxon>
        <taxon>Mollusca</taxon>
        <taxon>Cephalopoda</taxon>
        <taxon>Coleoidea</taxon>
        <taxon>Octopodiformes</taxon>
        <taxon>Octopoda</taxon>
        <taxon>Incirrata</taxon>
        <taxon>Octopodidae</taxon>
        <taxon>Octopus</taxon>
    </lineage>
</organism>
<dbReference type="GO" id="GO:0001111">
    <property type="term" value="P:RNA polymerase II promoter clearance"/>
    <property type="evidence" value="ECO:0007669"/>
    <property type="project" value="UniProtKB-ARBA"/>
</dbReference>
<gene>
    <name evidence="6" type="ORF">OCBIM_22001604mg</name>
</gene>
<dbReference type="GO" id="GO:0031124">
    <property type="term" value="P:mRNA 3'-end processing"/>
    <property type="evidence" value="ECO:0007669"/>
    <property type="project" value="TreeGrafter"/>
</dbReference>
<evidence type="ECO:0000313" key="6">
    <source>
        <dbReference type="EMBL" id="KOF71108.1"/>
    </source>
</evidence>
<dbReference type="GO" id="GO:0042802">
    <property type="term" value="F:identical protein binding"/>
    <property type="evidence" value="ECO:0007669"/>
    <property type="project" value="UniProtKB-ARBA"/>
</dbReference>
<dbReference type="Gene3D" id="1.25.40.90">
    <property type="match status" value="1"/>
</dbReference>
<dbReference type="GO" id="GO:0005654">
    <property type="term" value="C:nucleoplasm"/>
    <property type="evidence" value="ECO:0007669"/>
    <property type="project" value="UniProtKB-ARBA"/>
</dbReference>
<evidence type="ECO:0000256" key="2">
    <source>
        <dbReference type="ARBA" id="ARBA00023242"/>
    </source>
</evidence>
<reference evidence="6" key="1">
    <citation type="submission" date="2015-07" db="EMBL/GenBank/DDBJ databases">
        <title>MeaNS - Measles Nucleotide Surveillance Program.</title>
        <authorList>
            <person name="Tran T."/>
            <person name="Druce J."/>
        </authorList>
    </citation>
    <scope>NUCLEOTIDE SEQUENCE</scope>
    <source>
        <strain evidence="6">UCB-OBI-ISO-001</strain>
        <tissue evidence="6">Gonad</tissue>
    </source>
</reference>
<dbReference type="PANTHER" id="PTHR12460:SF0">
    <property type="entry name" value="CID DOMAIN-CONTAINING PROTEIN-RELATED"/>
    <property type="match status" value="1"/>
</dbReference>
<dbReference type="EMBL" id="KQ424367">
    <property type="protein sequence ID" value="KOF71108.1"/>
    <property type="molecule type" value="Genomic_DNA"/>
</dbReference>
<feature type="compositionally biased region" description="Low complexity" evidence="4">
    <location>
        <begin position="134"/>
        <end position="178"/>
    </location>
</feature>
<dbReference type="Pfam" id="PF04818">
    <property type="entry name" value="CID"/>
    <property type="match status" value="1"/>
</dbReference>
<sequence>MSSFSDSNFVKKLSELNNTQQSIQTLSLWLIHHRKHSKSIVQVWFRELQKVKPNKKLHFIYLANDVIQNSKKKGPEFSKDFGTILPNAYKHTAKDADDKIKQTLERILNIWGERGVYDKDFIKVMRHSLNSPWSETTDLSSTSSLSNHNINSNNNNSTNSTTTTTSSTTTTTTTNKSPTVKKKKHQEHQLTLKQEIDAMDEIGEPPTTEDLVKNLYNLENSPSSDAAVRERIAALPQEVADHTCLEKLKDKEDAQKLSETVDEAYSLLTEYNQRLSQELIDRKENARMVRTYLNLQRDLLQIAESRLIEYKRKLTNVTTVREELQSHIQNLPDLTLLQDVTPLPSAGDLFSI</sequence>
<evidence type="ECO:0000256" key="3">
    <source>
        <dbReference type="ARBA" id="ARBA00034310"/>
    </source>
</evidence>
<dbReference type="STRING" id="37653.A0A0L8G2I5"/>
<dbReference type="CDD" id="cd17002">
    <property type="entry name" value="CID_RPRD1"/>
    <property type="match status" value="1"/>
</dbReference>
<accession>A0A0L8G2I5</accession>
<dbReference type="AlphaFoldDB" id="A0A0L8G2I5"/>
<dbReference type="SMART" id="SM00582">
    <property type="entry name" value="RPR"/>
    <property type="match status" value="1"/>
</dbReference>
<evidence type="ECO:0000259" key="5">
    <source>
        <dbReference type="PROSITE" id="PS51391"/>
    </source>
</evidence>
<dbReference type="FunFam" id="1.25.40.90:FF:000007">
    <property type="entry name" value="Regulation of nuclear pre-mRNA domain-containing protein 1B"/>
    <property type="match status" value="1"/>
</dbReference>
<feature type="region of interest" description="Disordered" evidence="4">
    <location>
        <begin position="132"/>
        <end position="188"/>
    </location>
</feature>
<dbReference type="GO" id="GO:0097550">
    <property type="term" value="C:transcription preinitiation complex"/>
    <property type="evidence" value="ECO:0007669"/>
    <property type="project" value="UniProtKB-ARBA"/>
</dbReference>
<dbReference type="InterPro" id="IPR008942">
    <property type="entry name" value="ENTH_VHS"/>
</dbReference>
<dbReference type="Pfam" id="PF16566">
    <property type="entry name" value="CREPT"/>
    <property type="match status" value="1"/>
</dbReference>
<dbReference type="GO" id="GO:0000993">
    <property type="term" value="F:RNA polymerase II complex binding"/>
    <property type="evidence" value="ECO:0007669"/>
    <property type="project" value="TreeGrafter"/>
</dbReference>
<dbReference type="InterPro" id="IPR032337">
    <property type="entry name" value="RPRD1A/B_C"/>
</dbReference>
<dbReference type="OrthoDB" id="10069473at2759"/>
<proteinExistence type="inferred from homology"/>
<protein>
    <recommendedName>
        <fullName evidence="5">CID domain-containing protein</fullName>
    </recommendedName>
</protein>
<evidence type="ECO:0000256" key="4">
    <source>
        <dbReference type="SAM" id="MobiDB-lite"/>
    </source>
</evidence>
<dbReference type="InterPro" id="IPR006569">
    <property type="entry name" value="CID_dom"/>
</dbReference>
<dbReference type="Gene3D" id="6.10.250.2560">
    <property type="match status" value="1"/>
</dbReference>
<dbReference type="PROSITE" id="PS51391">
    <property type="entry name" value="CID"/>
    <property type="match status" value="1"/>
</dbReference>
<comment type="similarity">
    <text evidence="3">Belongs to the UPF0400 (RTT103) family.</text>
</comment>
<name>A0A0L8G2I5_OCTBM</name>
<dbReference type="PANTHER" id="PTHR12460">
    <property type="entry name" value="CYCLIN-DEPENDENT KINASE INHIBITOR-RELATED PROTEIN"/>
    <property type="match status" value="1"/>
</dbReference>
<feature type="domain" description="CID" evidence="5">
    <location>
        <begin position="1"/>
        <end position="133"/>
    </location>
</feature>
<keyword evidence="2" id="KW-0539">Nucleus</keyword>
<dbReference type="SUPFAM" id="SSF48464">
    <property type="entry name" value="ENTH/VHS domain"/>
    <property type="match status" value="1"/>
</dbReference>
<evidence type="ECO:0000256" key="1">
    <source>
        <dbReference type="ARBA" id="ARBA00004123"/>
    </source>
</evidence>